<dbReference type="GO" id="GO:0050530">
    <property type="term" value="F:glucosylglycerol 3-phosphatase activity"/>
    <property type="evidence" value="ECO:0007669"/>
    <property type="project" value="UniProtKB-EC"/>
</dbReference>
<evidence type="ECO:0000313" key="3">
    <source>
        <dbReference type="Proteomes" id="UP000010473"/>
    </source>
</evidence>
<dbReference type="HOGENOM" id="CLU_677803_0_0_3"/>
<dbReference type="EMBL" id="CP003653">
    <property type="protein sequence ID" value="AFZ35790.1"/>
    <property type="molecule type" value="Genomic_DNA"/>
</dbReference>
<feature type="coiled-coil region" evidence="1">
    <location>
        <begin position="193"/>
        <end position="224"/>
    </location>
</feature>
<dbReference type="Pfam" id="PF09506">
    <property type="entry name" value="Salt_tol_Pase"/>
    <property type="match status" value="1"/>
</dbReference>
<name>K9XT58_STAC7</name>
<dbReference type="OrthoDB" id="445107at2"/>
<dbReference type="PIRSF" id="PIRSF020945">
    <property type="entry name" value="GGPPase"/>
    <property type="match status" value="1"/>
</dbReference>
<dbReference type="PATRIC" id="fig|111780.3.peg.2342"/>
<sequence length="441" mass="49439">MSAISNKHLKPQRCPLHQRSFSLDHQTLTQLLTERENILIIQDLDGVCMGLVKDPLARVIDKKYLEATQAFAGHFFVLTNGEHIGKRGVNLIVEKAFGNPDLIKEKGLYLPGLAGGGVQWQDCYGNVSHPGVSSAELAFLAEVPQQIEAYLQQILPDEPYNLAASQIDKLIQATVLDNPVSPTVNLNIFYEVLRKETESYRQLQQEIQRLLEKLLQKAQQKALENSFFVHYAPNLGRDAQGQERIELAQGQNSGTTDFQFMLRGAIKEVGVLVILNHYYYGQTGSYPLGKDFNARQAPRSQQALLDLIKDNFDPEIMPTIVGVGDTVTSKAEENNGQLEFCRGGSDRGFLELIQAIGREFQTENVTVYVDSSHGEVKNRKPLKLESWTNHDSGAPQTEWRIIEGPGDHRDTEDPLRLNVVFPGGYQQYLNFFQTAASQRVS</sequence>
<protein>
    <submittedName>
        <fullName evidence="2">Glucosylglycerol phosphatase</fullName>
        <ecNumber evidence="2">3.1.3.69</ecNumber>
    </submittedName>
</protein>
<evidence type="ECO:0000313" key="2">
    <source>
        <dbReference type="EMBL" id="AFZ35790.1"/>
    </source>
</evidence>
<dbReference type="AlphaFoldDB" id="K9XT58"/>
<dbReference type="InterPro" id="IPR012765">
    <property type="entry name" value="GGPPase"/>
</dbReference>
<accession>K9XT58</accession>
<dbReference type="Proteomes" id="UP000010473">
    <property type="component" value="Chromosome"/>
</dbReference>
<reference evidence="3" key="1">
    <citation type="journal article" date="2013" name="Proc. Natl. Acad. Sci. U.S.A.">
        <title>Improving the coverage of the cyanobacterial phylum using diversity-driven genome sequencing.</title>
        <authorList>
            <person name="Shih P.M."/>
            <person name="Wu D."/>
            <person name="Latifi A."/>
            <person name="Axen S.D."/>
            <person name="Fewer D.P."/>
            <person name="Talla E."/>
            <person name="Calteau A."/>
            <person name="Cai F."/>
            <person name="Tandeau de Marsac N."/>
            <person name="Rippka R."/>
            <person name="Herdman M."/>
            <person name="Sivonen K."/>
            <person name="Coursin T."/>
            <person name="Laurent T."/>
            <person name="Goodwin L."/>
            <person name="Nolan M."/>
            <person name="Davenport K.W."/>
            <person name="Han C.S."/>
            <person name="Rubin E.M."/>
            <person name="Eisen J.A."/>
            <person name="Woyke T."/>
            <person name="Gugger M."/>
            <person name="Kerfeld C.A."/>
        </authorList>
    </citation>
    <scope>NUCLEOTIDE SEQUENCE [LARGE SCALE GENOMIC DNA]</scope>
    <source>
        <strain evidence="3">ATCC 29371 / PCC 7437</strain>
    </source>
</reference>
<gene>
    <name evidence="2" type="ordered locus">Sta7437_2244</name>
</gene>
<keyword evidence="3" id="KW-1185">Reference proteome</keyword>
<dbReference type="NCBIfam" id="TIGR02399">
    <property type="entry name" value="salt_tol_Pase"/>
    <property type="match status" value="1"/>
</dbReference>
<proteinExistence type="predicted"/>
<organism evidence="2 3">
    <name type="scientific">Stanieria cyanosphaera (strain ATCC 29371 / PCC 7437)</name>
    <dbReference type="NCBI Taxonomy" id="111780"/>
    <lineage>
        <taxon>Bacteria</taxon>
        <taxon>Bacillati</taxon>
        <taxon>Cyanobacteriota</taxon>
        <taxon>Cyanophyceae</taxon>
        <taxon>Pleurocapsales</taxon>
        <taxon>Dermocarpellaceae</taxon>
        <taxon>Stanieria</taxon>
    </lineage>
</organism>
<dbReference type="eggNOG" id="ENOG502Z8T5">
    <property type="taxonomic scope" value="Bacteria"/>
</dbReference>
<dbReference type="RefSeq" id="WP_015193458.1">
    <property type="nucleotide sequence ID" value="NC_019748.1"/>
</dbReference>
<dbReference type="EC" id="3.1.3.69" evidence="2"/>
<keyword evidence="1" id="KW-0175">Coiled coil</keyword>
<dbReference type="KEGG" id="scs:Sta7437_2244"/>
<evidence type="ECO:0000256" key="1">
    <source>
        <dbReference type="SAM" id="Coils"/>
    </source>
</evidence>
<dbReference type="STRING" id="111780.Sta7437_2244"/>
<keyword evidence="2" id="KW-0378">Hydrolase</keyword>